<feature type="compositionally biased region" description="Low complexity" evidence="1">
    <location>
        <begin position="192"/>
        <end position="203"/>
    </location>
</feature>
<protein>
    <recommendedName>
        <fullName evidence="2">DUF6816 domain-containing protein</fullName>
    </recommendedName>
</protein>
<evidence type="ECO:0000313" key="4">
    <source>
        <dbReference type="Proteomes" id="UP001165082"/>
    </source>
</evidence>
<organism evidence="3 4">
    <name type="scientific">Triparma retinervis</name>
    <dbReference type="NCBI Taxonomy" id="2557542"/>
    <lineage>
        <taxon>Eukaryota</taxon>
        <taxon>Sar</taxon>
        <taxon>Stramenopiles</taxon>
        <taxon>Ochrophyta</taxon>
        <taxon>Bolidophyceae</taxon>
        <taxon>Parmales</taxon>
        <taxon>Triparmaceae</taxon>
        <taxon>Triparma</taxon>
    </lineage>
</organism>
<comment type="caution">
    <text evidence="3">The sequence shown here is derived from an EMBL/GenBank/DDBJ whole genome shotgun (WGS) entry which is preliminary data.</text>
</comment>
<dbReference type="InterPro" id="IPR049213">
    <property type="entry name" value="DUF6816"/>
</dbReference>
<sequence length="212" mass="23212">MFARQLLGSLVTVHQISYTPKCLPAFGMLSALVISVKEATRTIPGGPLPPSVSEAQSNLGIPTRYRTRFIPYGDSYVEDRSFRERERLGGWARSVEWDQSNPNILTVTRPDGSIRETKVTKRSQEEGGLAGTISEFSRVAEMPPGGMMQASPTLSAQRTRTRYRIVGEDDNPEAWASATTIEGLELLTTFGPTTGPTAGFPDGEPTYTIKSR</sequence>
<evidence type="ECO:0000256" key="1">
    <source>
        <dbReference type="SAM" id="MobiDB-lite"/>
    </source>
</evidence>
<feature type="region of interest" description="Disordered" evidence="1">
    <location>
        <begin position="192"/>
        <end position="212"/>
    </location>
</feature>
<evidence type="ECO:0000259" key="2">
    <source>
        <dbReference type="Pfam" id="PF20670"/>
    </source>
</evidence>
<reference evidence="3" key="1">
    <citation type="submission" date="2022-07" db="EMBL/GenBank/DDBJ databases">
        <title>Genome analysis of Parmales, a sister group of diatoms, reveals the evolutionary specialization of diatoms from phago-mixotrophs to photoautotrophs.</title>
        <authorList>
            <person name="Ban H."/>
            <person name="Sato S."/>
            <person name="Yoshikawa S."/>
            <person name="Kazumasa Y."/>
            <person name="Nakamura Y."/>
            <person name="Ichinomiya M."/>
            <person name="Saitoh K."/>
            <person name="Sato N."/>
            <person name="Blanc-Mathieu R."/>
            <person name="Endo H."/>
            <person name="Kuwata A."/>
            <person name="Ogata H."/>
        </authorList>
    </citation>
    <scope>NUCLEOTIDE SEQUENCE</scope>
</reference>
<dbReference type="Pfam" id="PF20670">
    <property type="entry name" value="DUF6816"/>
    <property type="match status" value="1"/>
</dbReference>
<proteinExistence type="predicted"/>
<name>A0A9W7AAR4_9STRA</name>
<dbReference type="EMBL" id="BRXZ01001342">
    <property type="protein sequence ID" value="GMH68832.1"/>
    <property type="molecule type" value="Genomic_DNA"/>
</dbReference>
<dbReference type="OrthoDB" id="193356at2759"/>
<feature type="domain" description="DUF6816" evidence="2">
    <location>
        <begin position="53"/>
        <end position="192"/>
    </location>
</feature>
<evidence type="ECO:0000313" key="3">
    <source>
        <dbReference type="EMBL" id="GMH68832.1"/>
    </source>
</evidence>
<dbReference type="AlphaFoldDB" id="A0A9W7AAR4"/>
<keyword evidence="4" id="KW-1185">Reference proteome</keyword>
<dbReference type="Proteomes" id="UP001165082">
    <property type="component" value="Unassembled WGS sequence"/>
</dbReference>
<gene>
    <name evidence="3" type="ORF">TrRE_jg713</name>
</gene>
<accession>A0A9W7AAR4</accession>